<keyword evidence="4" id="KW-0735">Signal-anchor</keyword>
<feature type="signal peptide" evidence="10">
    <location>
        <begin position="1"/>
        <end position="36"/>
    </location>
</feature>
<dbReference type="InterPro" id="IPR013320">
    <property type="entry name" value="ConA-like_dom_sf"/>
</dbReference>
<keyword evidence="6" id="KW-0472">Membrane</keyword>
<evidence type="ECO:0000259" key="11">
    <source>
        <dbReference type="PROSITE" id="PS51762"/>
    </source>
</evidence>
<keyword evidence="5" id="KW-1133">Transmembrane helix</keyword>
<dbReference type="PANTHER" id="PTHR31361:SF1">
    <property type="entry name" value="BETA-GLUCAN SYNTHESIS-ASSOCIATED PROTEIN KRE6-RELATED"/>
    <property type="match status" value="1"/>
</dbReference>
<keyword evidence="10" id="KW-0732">Signal</keyword>
<gene>
    <name evidence="12" type="ORF">PGLA2088_LOCUS19299</name>
</gene>
<evidence type="ECO:0000256" key="5">
    <source>
        <dbReference type="ARBA" id="ARBA00022989"/>
    </source>
</evidence>
<dbReference type="GO" id="GO:0005789">
    <property type="term" value="C:endoplasmic reticulum membrane"/>
    <property type="evidence" value="ECO:0007669"/>
    <property type="project" value="TreeGrafter"/>
</dbReference>
<evidence type="ECO:0000256" key="6">
    <source>
        <dbReference type="ARBA" id="ARBA00023136"/>
    </source>
</evidence>
<dbReference type="AlphaFoldDB" id="A0A813JHG4"/>
<evidence type="ECO:0000256" key="8">
    <source>
        <dbReference type="ARBA" id="ARBA00023316"/>
    </source>
</evidence>
<evidence type="ECO:0000256" key="2">
    <source>
        <dbReference type="ARBA" id="ARBA00010962"/>
    </source>
</evidence>
<evidence type="ECO:0000256" key="4">
    <source>
        <dbReference type="ARBA" id="ARBA00022968"/>
    </source>
</evidence>
<comment type="subcellular location">
    <subcellularLocation>
        <location evidence="1">Membrane</location>
        <topology evidence="1">Single-pass type II membrane protein</topology>
    </subcellularLocation>
</comment>
<feature type="compositionally biased region" description="Polar residues" evidence="9">
    <location>
        <begin position="95"/>
        <end position="109"/>
    </location>
</feature>
<comment type="caution">
    <text evidence="12">The sequence shown here is derived from an EMBL/GenBank/DDBJ whole genome shotgun (WGS) entry which is preliminary data.</text>
</comment>
<dbReference type="PANTHER" id="PTHR31361">
    <property type="entry name" value="BETA-GLUCAN SYNTHESIS-ASSOCIATED PROTEIN KRE6-RELATED"/>
    <property type="match status" value="1"/>
</dbReference>
<comment type="similarity">
    <text evidence="2">Belongs to the SKN1/KRE6 family.</text>
</comment>
<protein>
    <recommendedName>
        <fullName evidence="11">GH16 domain-containing protein</fullName>
    </recommendedName>
</protein>
<sequence length="353" mass="38710">MQWLAWFTGNSWLLRRHAFFSRIFLIWMLSCPPLWGRSAIAADGTEVSGSSPSTGLGLRRTAASEGKTFATENEAATGPRPASDDSFREAPDTAQGASPRQLGQTSCPRSQWVDPDTPAAACRLQTDSAGEPLELIFSDEFNVPGRTFADGQDPVWTAITGFPATNDQLNAYDDSAERATTYDGKLLLRISNSLSTLNVVNATSGKTRQLKRPYTSAMLQSWNKFCFTGGVVEISAKFPGKPEQPGLWPAFWLMGNLGRATFQESTDNIWPFTYSQCPTGGEAEQEANQFPRKQQRINKCLGENWTARFGLNPNQGRGALEIDIIEVLPGSHKADYKSEKVDPGFCPAQPLDV</sequence>
<evidence type="ECO:0000313" key="12">
    <source>
        <dbReference type="EMBL" id="CAE8675228.1"/>
    </source>
</evidence>
<organism evidence="12 13">
    <name type="scientific">Polarella glacialis</name>
    <name type="common">Dinoflagellate</name>
    <dbReference type="NCBI Taxonomy" id="89957"/>
    <lineage>
        <taxon>Eukaryota</taxon>
        <taxon>Sar</taxon>
        <taxon>Alveolata</taxon>
        <taxon>Dinophyceae</taxon>
        <taxon>Suessiales</taxon>
        <taxon>Suessiaceae</taxon>
        <taxon>Polarella</taxon>
    </lineage>
</organism>
<dbReference type="GO" id="GO:0005886">
    <property type="term" value="C:plasma membrane"/>
    <property type="evidence" value="ECO:0007669"/>
    <property type="project" value="TreeGrafter"/>
</dbReference>
<keyword evidence="7" id="KW-0325">Glycoprotein</keyword>
<dbReference type="SUPFAM" id="SSF49899">
    <property type="entry name" value="Concanavalin A-like lectins/glucanases"/>
    <property type="match status" value="1"/>
</dbReference>
<feature type="chain" id="PRO_5032806442" description="GH16 domain-containing protein" evidence="10">
    <location>
        <begin position="37"/>
        <end position="353"/>
    </location>
</feature>
<dbReference type="Pfam" id="PF03935">
    <property type="entry name" value="SKN1_KRE6_Sbg1"/>
    <property type="match status" value="1"/>
</dbReference>
<reference evidence="12" key="1">
    <citation type="submission" date="2021-02" db="EMBL/GenBank/DDBJ databases">
        <authorList>
            <person name="Dougan E. K."/>
            <person name="Rhodes N."/>
            <person name="Thang M."/>
            <person name="Chan C."/>
        </authorList>
    </citation>
    <scope>NUCLEOTIDE SEQUENCE</scope>
</reference>
<feature type="non-terminal residue" evidence="12">
    <location>
        <position position="353"/>
    </location>
</feature>
<feature type="compositionally biased region" description="Basic and acidic residues" evidence="9">
    <location>
        <begin position="82"/>
        <end position="91"/>
    </location>
</feature>
<evidence type="ECO:0000256" key="3">
    <source>
        <dbReference type="ARBA" id="ARBA00022692"/>
    </source>
</evidence>
<keyword evidence="8" id="KW-0961">Cell wall biogenesis/degradation</keyword>
<evidence type="ECO:0000256" key="10">
    <source>
        <dbReference type="SAM" id="SignalP"/>
    </source>
</evidence>
<evidence type="ECO:0000313" key="13">
    <source>
        <dbReference type="Proteomes" id="UP000626109"/>
    </source>
</evidence>
<evidence type="ECO:0000256" key="7">
    <source>
        <dbReference type="ARBA" id="ARBA00023180"/>
    </source>
</evidence>
<proteinExistence type="inferred from homology"/>
<evidence type="ECO:0000256" key="9">
    <source>
        <dbReference type="SAM" id="MobiDB-lite"/>
    </source>
</evidence>
<evidence type="ECO:0000256" key="1">
    <source>
        <dbReference type="ARBA" id="ARBA00004606"/>
    </source>
</evidence>
<dbReference type="Proteomes" id="UP000626109">
    <property type="component" value="Unassembled WGS sequence"/>
</dbReference>
<dbReference type="GO" id="GO:0071555">
    <property type="term" value="P:cell wall organization"/>
    <property type="evidence" value="ECO:0007669"/>
    <property type="project" value="UniProtKB-KW"/>
</dbReference>
<accession>A0A813JHG4</accession>
<name>A0A813JHG4_POLGL</name>
<dbReference type="InterPro" id="IPR000757">
    <property type="entry name" value="Beta-glucanase-like"/>
</dbReference>
<dbReference type="GO" id="GO:0015926">
    <property type="term" value="F:glucosidase activity"/>
    <property type="evidence" value="ECO:0007669"/>
    <property type="project" value="TreeGrafter"/>
</dbReference>
<feature type="domain" description="GH16" evidence="11">
    <location>
        <begin position="110"/>
        <end position="353"/>
    </location>
</feature>
<dbReference type="EMBL" id="CAJNNW010025009">
    <property type="protein sequence ID" value="CAE8675228.1"/>
    <property type="molecule type" value="Genomic_DNA"/>
</dbReference>
<dbReference type="InterPro" id="IPR005629">
    <property type="entry name" value="Skn1/Kre6/Sbg1"/>
</dbReference>
<feature type="region of interest" description="Disordered" evidence="9">
    <location>
        <begin position="44"/>
        <end position="114"/>
    </location>
</feature>
<dbReference type="PROSITE" id="PS51762">
    <property type="entry name" value="GH16_2"/>
    <property type="match status" value="1"/>
</dbReference>
<dbReference type="GO" id="GO:0006078">
    <property type="term" value="P:(1-&gt;6)-beta-D-glucan biosynthetic process"/>
    <property type="evidence" value="ECO:0007669"/>
    <property type="project" value="TreeGrafter"/>
</dbReference>
<keyword evidence="3" id="KW-0812">Transmembrane</keyword>
<dbReference type="Gene3D" id="2.60.120.200">
    <property type="match status" value="1"/>
</dbReference>